<organism evidence="1 2">
    <name type="scientific">Leptospira alstonii serovar Sichuan str. 79601</name>
    <dbReference type="NCBI Taxonomy" id="1218565"/>
    <lineage>
        <taxon>Bacteria</taxon>
        <taxon>Pseudomonadati</taxon>
        <taxon>Spirochaetota</taxon>
        <taxon>Spirochaetia</taxon>
        <taxon>Leptospirales</taxon>
        <taxon>Leptospiraceae</taxon>
        <taxon>Leptospira</taxon>
    </lineage>
</organism>
<dbReference type="Proteomes" id="UP000011988">
    <property type="component" value="Unassembled WGS sequence"/>
</dbReference>
<comment type="caution">
    <text evidence="1">The sequence shown here is derived from an EMBL/GenBank/DDBJ whole genome shotgun (WGS) entry which is preliminary data.</text>
</comment>
<name>M6CL27_9LEPT</name>
<dbReference type="AlphaFoldDB" id="M6CL27"/>
<protein>
    <submittedName>
        <fullName evidence="1">Uncharacterized protein</fullName>
    </submittedName>
</protein>
<sequence>MIFPLCRSLKIKKRKEEYFRALQRFSKIREDSILSETLKKPN</sequence>
<gene>
    <name evidence="1" type="ORF">LEP1GSC194_3399</name>
</gene>
<dbReference type="EMBL" id="ANIK01000081">
    <property type="protein sequence ID" value="EMJ92642.1"/>
    <property type="molecule type" value="Genomic_DNA"/>
</dbReference>
<accession>M6CL27</accession>
<reference evidence="1 2" key="1">
    <citation type="submission" date="2013-01" db="EMBL/GenBank/DDBJ databases">
        <authorList>
            <person name="Harkins D.M."/>
            <person name="Durkin A.S."/>
            <person name="Brinkac L.M."/>
            <person name="Haft D.H."/>
            <person name="Selengut J.D."/>
            <person name="Sanka R."/>
            <person name="DePew J."/>
            <person name="Purushe J."/>
            <person name="Galloway R.L."/>
            <person name="Vinetz J.M."/>
            <person name="Sutton G.G."/>
            <person name="Nierman W.C."/>
            <person name="Fouts D.E."/>
        </authorList>
    </citation>
    <scope>NUCLEOTIDE SEQUENCE [LARGE SCALE GENOMIC DNA]</scope>
    <source>
        <strain evidence="1 2">79601</strain>
    </source>
</reference>
<evidence type="ECO:0000313" key="1">
    <source>
        <dbReference type="EMBL" id="EMJ92642.1"/>
    </source>
</evidence>
<evidence type="ECO:0000313" key="2">
    <source>
        <dbReference type="Proteomes" id="UP000011988"/>
    </source>
</evidence>
<proteinExistence type="predicted"/>